<evidence type="ECO:0000259" key="8">
    <source>
        <dbReference type="PROSITE" id="PS50928"/>
    </source>
</evidence>
<keyword evidence="10" id="KW-1185">Reference proteome</keyword>
<evidence type="ECO:0000313" key="9">
    <source>
        <dbReference type="EMBL" id="RLL49845.1"/>
    </source>
</evidence>
<name>A0ABX9UA03_9GAMM</name>
<proteinExistence type="inferred from homology"/>
<keyword evidence="6 7" id="KW-0472">Membrane</keyword>
<feature type="transmembrane region" description="Helical" evidence="7">
    <location>
        <begin position="245"/>
        <end position="269"/>
    </location>
</feature>
<feature type="transmembrane region" description="Helical" evidence="7">
    <location>
        <begin position="160"/>
        <end position="179"/>
    </location>
</feature>
<dbReference type="PROSITE" id="PS50928">
    <property type="entry name" value="ABC_TM1"/>
    <property type="match status" value="1"/>
</dbReference>
<dbReference type="CDD" id="cd06261">
    <property type="entry name" value="TM_PBP2"/>
    <property type="match status" value="1"/>
</dbReference>
<feature type="transmembrane region" description="Helical" evidence="7">
    <location>
        <begin position="125"/>
        <end position="148"/>
    </location>
</feature>
<feature type="transmembrane region" description="Helical" evidence="7">
    <location>
        <begin position="281"/>
        <end position="300"/>
    </location>
</feature>
<dbReference type="SUPFAM" id="SSF161098">
    <property type="entry name" value="MetI-like"/>
    <property type="match status" value="1"/>
</dbReference>
<dbReference type="InterPro" id="IPR035906">
    <property type="entry name" value="MetI-like_sf"/>
</dbReference>
<organism evidence="9 10">
    <name type="scientific">Acinetobacter cumulans</name>
    <dbReference type="NCBI Taxonomy" id="2136182"/>
    <lineage>
        <taxon>Bacteria</taxon>
        <taxon>Pseudomonadati</taxon>
        <taxon>Pseudomonadota</taxon>
        <taxon>Gammaproteobacteria</taxon>
        <taxon>Moraxellales</taxon>
        <taxon>Moraxellaceae</taxon>
        <taxon>Acinetobacter</taxon>
    </lineage>
</organism>
<dbReference type="RefSeq" id="WP_121530792.1">
    <property type="nucleotide sequence ID" value="NZ_RCHE01000002.1"/>
</dbReference>
<dbReference type="PANTHER" id="PTHR30151">
    <property type="entry name" value="ALKANE SULFONATE ABC TRANSPORTER-RELATED, MEMBRANE SUBUNIT"/>
    <property type="match status" value="1"/>
</dbReference>
<dbReference type="PANTHER" id="PTHR30151:SF0">
    <property type="entry name" value="ABC TRANSPORTER PERMEASE PROTEIN MJ0413-RELATED"/>
    <property type="match status" value="1"/>
</dbReference>
<comment type="subcellular location">
    <subcellularLocation>
        <location evidence="1 7">Cell membrane</location>
        <topology evidence="1 7">Multi-pass membrane protein</topology>
    </subcellularLocation>
</comment>
<dbReference type="Proteomes" id="UP000273105">
    <property type="component" value="Unassembled WGS sequence"/>
</dbReference>
<keyword evidence="5 7" id="KW-1133">Transmembrane helix</keyword>
<evidence type="ECO:0000256" key="1">
    <source>
        <dbReference type="ARBA" id="ARBA00004651"/>
    </source>
</evidence>
<dbReference type="EMBL" id="RCHE01000002">
    <property type="protein sequence ID" value="RLL49845.1"/>
    <property type="molecule type" value="Genomic_DNA"/>
</dbReference>
<dbReference type="InterPro" id="IPR000515">
    <property type="entry name" value="MetI-like"/>
</dbReference>
<gene>
    <name evidence="9" type="ORF">D9K79_01230</name>
</gene>
<evidence type="ECO:0000256" key="2">
    <source>
        <dbReference type="ARBA" id="ARBA00022448"/>
    </source>
</evidence>
<reference evidence="9 10" key="1">
    <citation type="submission" date="2018-09" db="EMBL/GenBank/DDBJ databases">
        <title>The draft genome of Acinetobacter sp. strains.</title>
        <authorList>
            <person name="Qin J."/>
            <person name="Feng Y."/>
            <person name="Zong Z."/>
        </authorList>
    </citation>
    <scope>NUCLEOTIDE SEQUENCE [LARGE SCALE GENOMIC DNA]</scope>
    <source>
        <strain evidence="9 10">WCHAc060001</strain>
    </source>
</reference>
<protein>
    <submittedName>
        <fullName evidence="9">ABC transporter permease</fullName>
    </submittedName>
</protein>
<evidence type="ECO:0000256" key="3">
    <source>
        <dbReference type="ARBA" id="ARBA00022475"/>
    </source>
</evidence>
<feature type="transmembrane region" description="Helical" evidence="7">
    <location>
        <begin position="14"/>
        <end position="38"/>
    </location>
</feature>
<dbReference type="Gene3D" id="1.10.3720.10">
    <property type="entry name" value="MetI-like"/>
    <property type="match status" value="1"/>
</dbReference>
<comment type="similarity">
    <text evidence="7">Belongs to the binding-protein-dependent transport system permease family.</text>
</comment>
<sequence length="314" mass="34513">MGYVARELSPKSKLLLGLGSFLIPVLIWCAVSYLPFLWHPQVQITQSGSVPYFQVDSRVDKAVFYAEAQSAVNAGLAPPQGKLVNPIYLPAPHEVAKALVTAFITPPAQPDAPWFHQSLWHSIKIVFSAFFIASLIGIPLGILCGFSQKISQLTEPFVEFFRYLPAPAFGALAVAILGINDAPKIAIIVIGTLFQQILIIANTTRMVDRGLIEAGFTLGTNKMKSLFHVVIPAALPDIYRDLRVLLGWAWTYLIVSELIGTTSGITWFITQQARYQNFDNVYAAILIIGVIGLVCDVVLMKLGQRLFKWKAGAK</sequence>
<feature type="domain" description="ABC transmembrane type-1" evidence="8">
    <location>
        <begin position="119"/>
        <end position="299"/>
    </location>
</feature>
<dbReference type="Pfam" id="PF00528">
    <property type="entry name" value="BPD_transp_1"/>
    <property type="match status" value="1"/>
</dbReference>
<evidence type="ECO:0000256" key="5">
    <source>
        <dbReference type="ARBA" id="ARBA00022989"/>
    </source>
</evidence>
<keyword evidence="2 7" id="KW-0813">Transport</keyword>
<comment type="caution">
    <text evidence="9">The sequence shown here is derived from an EMBL/GenBank/DDBJ whole genome shotgun (WGS) entry which is preliminary data.</text>
</comment>
<accession>A0ABX9UA03</accession>
<keyword evidence="3" id="KW-1003">Cell membrane</keyword>
<evidence type="ECO:0000256" key="7">
    <source>
        <dbReference type="RuleBase" id="RU363032"/>
    </source>
</evidence>
<keyword evidence="4 7" id="KW-0812">Transmembrane</keyword>
<evidence type="ECO:0000256" key="6">
    <source>
        <dbReference type="ARBA" id="ARBA00023136"/>
    </source>
</evidence>
<feature type="transmembrane region" description="Helical" evidence="7">
    <location>
        <begin position="185"/>
        <end position="203"/>
    </location>
</feature>
<evidence type="ECO:0000313" key="10">
    <source>
        <dbReference type="Proteomes" id="UP000273105"/>
    </source>
</evidence>
<evidence type="ECO:0000256" key="4">
    <source>
        <dbReference type="ARBA" id="ARBA00022692"/>
    </source>
</evidence>